<dbReference type="AlphaFoldDB" id="A0A8J2SGC4"/>
<evidence type="ECO:0000313" key="5">
    <source>
        <dbReference type="Proteomes" id="UP000789595"/>
    </source>
</evidence>
<keyword evidence="5" id="KW-1185">Reference proteome</keyword>
<dbReference type="Gene3D" id="3.40.50.10860">
    <property type="entry name" value="Leucine Dehydrogenase, chain A, domain 1"/>
    <property type="match status" value="1"/>
</dbReference>
<dbReference type="Proteomes" id="UP000789595">
    <property type="component" value="Unassembled WGS sequence"/>
</dbReference>
<dbReference type="EMBL" id="CAKKNE010000002">
    <property type="protein sequence ID" value="CAH0367186.1"/>
    <property type="molecule type" value="Genomic_DNA"/>
</dbReference>
<feature type="region of interest" description="Disordered" evidence="2">
    <location>
        <begin position="451"/>
        <end position="474"/>
    </location>
</feature>
<dbReference type="InterPro" id="IPR006096">
    <property type="entry name" value="Glu/Leu/Phe/Val/Trp_DH_C"/>
</dbReference>
<dbReference type="Pfam" id="PF00208">
    <property type="entry name" value="ELFV_dehydrog"/>
    <property type="match status" value="1"/>
</dbReference>
<dbReference type="Gene3D" id="3.50.50.60">
    <property type="entry name" value="FAD/NAD(P)-binding domain"/>
    <property type="match status" value="1"/>
</dbReference>
<evidence type="ECO:0000259" key="3">
    <source>
        <dbReference type="SMART" id="SM00839"/>
    </source>
</evidence>
<accession>A0A8J2SGC4</accession>
<evidence type="ECO:0000256" key="2">
    <source>
        <dbReference type="SAM" id="MobiDB-lite"/>
    </source>
</evidence>
<dbReference type="InterPro" id="IPR046346">
    <property type="entry name" value="Aminoacid_DH-like_N_sf"/>
</dbReference>
<dbReference type="GO" id="GO:0016639">
    <property type="term" value="F:oxidoreductase activity, acting on the CH-NH2 group of donors, NAD or NADP as acceptor"/>
    <property type="evidence" value="ECO:0007669"/>
    <property type="project" value="InterPro"/>
</dbReference>
<reference evidence="4" key="1">
    <citation type="submission" date="2021-11" db="EMBL/GenBank/DDBJ databases">
        <authorList>
            <consortium name="Genoscope - CEA"/>
            <person name="William W."/>
        </authorList>
    </citation>
    <scope>NUCLEOTIDE SEQUENCE</scope>
</reference>
<dbReference type="SUPFAM" id="SSF51735">
    <property type="entry name" value="NAD(P)-binding Rossmann-fold domains"/>
    <property type="match status" value="1"/>
</dbReference>
<name>A0A8J2SGC4_9STRA</name>
<feature type="compositionally biased region" description="Low complexity" evidence="2">
    <location>
        <begin position="451"/>
        <end position="463"/>
    </location>
</feature>
<dbReference type="InterPro" id="IPR036291">
    <property type="entry name" value="NAD(P)-bd_dom_sf"/>
</dbReference>
<dbReference type="Gene3D" id="3.40.50.720">
    <property type="entry name" value="NAD(P)-binding Rossmann-like Domain"/>
    <property type="match status" value="1"/>
</dbReference>
<sequence length="893" mass="93912">MYSRASARAQALATSKVAPRCKSTRAAPLRTSGGRAVPRAAALQKASASTALQRAAPTAAPMKAPTKAATRSKSMAAASVAPASTWLTTRALPNDLGEIHIVSSGLLESDTPGNGGLRVWNYADKAAATKEAEGLAVAMSAKHKTYNTGFAGAKVVCAADKPVADWTAADRETLLDATASLLEELDGAMYTGCDMNTTPAMMQSLHDRCGGRYVLAALANETCCPNTATAAGVLGAVTACVDGDVRGKTFVVHGCGGVGGAVAAGLVELGAASVKTVDLDLKRAAIPGCEVLDPEAKWWAVDCDALVPCSASGVLTAERASELICRSVVGASNLPFASVEARRVAEARCVVAPEGVTSAGAVIVDSIEHYAPLNFREAPPSKVYDFTFEAVRAKTDELLAAAAADGVSPTVAIPLVEEADPRRIGERYSSWLATDARDRVGGFLQEHVAAARPAAPAPTGARRPPQKMAGRRSFSTTSARTCDTLVVGGGVMGLNIAYQLKRRDPDHQVTVLEAAPALGAGSSGYSTGFQRAYYSFDETMGFALDGINAHKNWQDYLADTSAVARFVETGALWMLGYDEAQNAAMVERLAKFGVGADVLDEAAMGERFPLINCDPMPKFDAEGNEVDQGLGAFSAVYEHGCGHMDSSTCLEDLHRACVRDGVDFRFKTKVAKFTLDGGRCTGAQLADGSAIEAATTVNAAGPWFNALNETVGVKNSTTSLPTRIQVGHKYIPDEYCSLPFVADGWGDSGIYFMPRAGNNQLVFGSVAHRFESEIVDPDDYNDALDPDVKQDYLNCLFHRLPGLETSGEIVGFSSMYTVNQDDVHPVIGESNVPGLWACNGFSGHGFKLAPAVGSLVAQQITGLKTDAWETSVAHDFMGPGREPLTLKVKTHFA</sequence>
<feature type="domain" description="Glutamate/phenylalanine/leucine/valine/L-tryptophan dehydrogenase C-terminal" evidence="3">
    <location>
        <begin position="223"/>
        <end position="424"/>
    </location>
</feature>
<comment type="similarity">
    <text evidence="1">Belongs to the Glu/Leu/Phe/Val dehydrogenases family.</text>
</comment>
<dbReference type="GO" id="GO:0006520">
    <property type="term" value="P:amino acid metabolic process"/>
    <property type="evidence" value="ECO:0007669"/>
    <property type="project" value="InterPro"/>
</dbReference>
<dbReference type="SMART" id="SM00839">
    <property type="entry name" value="ELFV_dehydrog"/>
    <property type="match status" value="1"/>
</dbReference>
<dbReference type="Pfam" id="PF01266">
    <property type="entry name" value="DAO"/>
    <property type="match status" value="1"/>
</dbReference>
<feature type="compositionally biased region" description="Low complexity" evidence="2">
    <location>
        <begin position="40"/>
        <end position="69"/>
    </location>
</feature>
<dbReference type="SUPFAM" id="SSF53223">
    <property type="entry name" value="Aminoacid dehydrogenase-like, N-terminal domain"/>
    <property type="match status" value="1"/>
</dbReference>
<dbReference type="SUPFAM" id="SSF51905">
    <property type="entry name" value="FAD/NAD(P)-binding domain"/>
    <property type="match status" value="1"/>
</dbReference>
<evidence type="ECO:0000313" key="4">
    <source>
        <dbReference type="EMBL" id="CAH0367186.1"/>
    </source>
</evidence>
<dbReference type="Gene3D" id="3.30.9.10">
    <property type="entry name" value="D-Amino Acid Oxidase, subunit A, domain 2"/>
    <property type="match status" value="1"/>
</dbReference>
<dbReference type="OrthoDB" id="424974at2759"/>
<organism evidence="4 5">
    <name type="scientific">Pelagomonas calceolata</name>
    <dbReference type="NCBI Taxonomy" id="35677"/>
    <lineage>
        <taxon>Eukaryota</taxon>
        <taxon>Sar</taxon>
        <taxon>Stramenopiles</taxon>
        <taxon>Ochrophyta</taxon>
        <taxon>Pelagophyceae</taxon>
        <taxon>Pelagomonadales</taxon>
        <taxon>Pelagomonadaceae</taxon>
        <taxon>Pelagomonas</taxon>
    </lineage>
</organism>
<proteinExistence type="inferred from homology"/>
<dbReference type="InterPro" id="IPR036188">
    <property type="entry name" value="FAD/NAD-bd_sf"/>
</dbReference>
<feature type="region of interest" description="Disordered" evidence="2">
    <location>
        <begin position="13"/>
        <end position="75"/>
    </location>
</feature>
<dbReference type="PANTHER" id="PTHR42722">
    <property type="entry name" value="LEUCINE DEHYDROGENASE"/>
    <property type="match status" value="1"/>
</dbReference>
<comment type="caution">
    <text evidence="4">The sequence shown here is derived from an EMBL/GenBank/DDBJ whole genome shotgun (WGS) entry which is preliminary data.</text>
</comment>
<gene>
    <name evidence="4" type="ORF">PECAL_2P01970</name>
</gene>
<dbReference type="InterPro" id="IPR006076">
    <property type="entry name" value="FAD-dep_OxRdtase"/>
</dbReference>
<protein>
    <recommendedName>
        <fullName evidence="3">Glutamate/phenylalanine/leucine/valine/L-tryptophan dehydrogenase C-terminal domain-containing protein</fullName>
    </recommendedName>
</protein>
<evidence type="ECO:0000256" key="1">
    <source>
        <dbReference type="ARBA" id="ARBA00006382"/>
    </source>
</evidence>
<dbReference type="InterPro" id="IPR016211">
    <property type="entry name" value="Glu/Phe/Leu/Val/Trp_DH_bac/arc"/>
</dbReference>
<dbReference type="PANTHER" id="PTHR42722:SF1">
    <property type="entry name" value="VALINE DEHYDROGENASE"/>
    <property type="match status" value="1"/>
</dbReference>